<evidence type="ECO:0000259" key="1">
    <source>
        <dbReference type="SMART" id="SM00860"/>
    </source>
</evidence>
<dbReference type="SMART" id="SM00860">
    <property type="entry name" value="SMI1_KNR4"/>
    <property type="match status" value="2"/>
</dbReference>
<comment type="caution">
    <text evidence="2">The sequence shown here is derived from an EMBL/GenBank/DDBJ whole genome shotgun (WGS) entry which is preliminary data.</text>
</comment>
<dbReference type="InterPro" id="IPR018958">
    <property type="entry name" value="Knr4/Smi1-like_dom"/>
</dbReference>
<sequence length="304" mass="33505">MRFFDIEFVDETESGASDGAIDAAERRLGARFPVHVRALLRLTDGYDGEITDATATEPRYIRLHAVDEIVECTETSDAYHDEDRFPGAVEIGDNGGGDALVFRREEDGALRFAVVDAGSNEVYAWSGGTFVDALHGWIHEFDDLDDAGESGNEPWPRVPRGEPVEAFGLRFLDPRCLDADVPDGGPSRLEARVGFRFPDELRRFMWWTDGYLGDVDVGDGVERLVMLRGAGEDWDRFFRDRPDRVELSWSAAAPAGVGVRLFVRVPSDENAAFVASVPVGTASIDVPLGSDFVPALVAFVRRYG</sequence>
<keyword evidence="3" id="KW-1185">Reference proteome</keyword>
<evidence type="ECO:0000313" key="3">
    <source>
        <dbReference type="Proteomes" id="UP000467240"/>
    </source>
</evidence>
<feature type="domain" description="Knr4/Smi1-like" evidence="1">
    <location>
        <begin position="180"/>
        <end position="240"/>
    </location>
</feature>
<dbReference type="AlphaFoldDB" id="A0A7J5C0T9"/>
<name>A0A7J5C0T9_9MICO</name>
<evidence type="ECO:0000313" key="2">
    <source>
        <dbReference type="EMBL" id="KAB1660063.1"/>
    </source>
</evidence>
<dbReference type="RefSeq" id="WP_158039559.1">
    <property type="nucleotide sequence ID" value="NZ_JACCFV010000001.1"/>
</dbReference>
<dbReference type="OrthoDB" id="3478416at2"/>
<organism evidence="2 3">
    <name type="scientific">Pseudoclavibacter chungangensis</name>
    <dbReference type="NCBI Taxonomy" id="587635"/>
    <lineage>
        <taxon>Bacteria</taxon>
        <taxon>Bacillati</taxon>
        <taxon>Actinomycetota</taxon>
        <taxon>Actinomycetes</taxon>
        <taxon>Micrococcales</taxon>
        <taxon>Microbacteriaceae</taxon>
        <taxon>Pseudoclavibacter</taxon>
    </lineage>
</organism>
<dbReference type="InterPro" id="IPR037883">
    <property type="entry name" value="Knr4/Smi1-like_sf"/>
</dbReference>
<dbReference type="Pfam" id="PF09346">
    <property type="entry name" value="SMI1_KNR4"/>
    <property type="match status" value="1"/>
</dbReference>
<reference evidence="2 3" key="1">
    <citation type="submission" date="2019-09" db="EMBL/GenBank/DDBJ databases">
        <title>Phylogeny of genus Pseudoclavibacter and closely related genus.</title>
        <authorList>
            <person name="Li Y."/>
        </authorList>
    </citation>
    <scope>NUCLEOTIDE SEQUENCE [LARGE SCALE GENOMIC DNA]</scope>
    <source>
        <strain evidence="2 3">DSM 23821</strain>
    </source>
</reference>
<accession>A0A7J5C0T9</accession>
<dbReference type="EMBL" id="WBJZ01000004">
    <property type="protein sequence ID" value="KAB1660063.1"/>
    <property type="molecule type" value="Genomic_DNA"/>
</dbReference>
<dbReference type="Gene3D" id="3.40.1580.10">
    <property type="entry name" value="SMI1/KNR4-like"/>
    <property type="match status" value="1"/>
</dbReference>
<gene>
    <name evidence="2" type="ORF">F8O01_03790</name>
</gene>
<feature type="domain" description="Knr4/Smi1-like" evidence="1">
    <location>
        <begin position="15"/>
        <end position="136"/>
    </location>
</feature>
<protein>
    <submittedName>
        <fullName evidence="2">SMI1/KNR4 family protein</fullName>
    </submittedName>
</protein>
<dbReference type="Proteomes" id="UP000467240">
    <property type="component" value="Unassembled WGS sequence"/>
</dbReference>
<dbReference type="SUPFAM" id="SSF160631">
    <property type="entry name" value="SMI1/KNR4-like"/>
    <property type="match status" value="1"/>
</dbReference>
<proteinExistence type="predicted"/>